<evidence type="ECO:0000256" key="5">
    <source>
        <dbReference type="ARBA" id="ARBA00022840"/>
    </source>
</evidence>
<accession>A0A2V2V314</accession>
<name>A0A2V2V314_TRYCR</name>
<keyword evidence="9" id="KW-0723">Serine/threonine-protein kinase</keyword>
<keyword evidence="2" id="KW-0808">Transferase</keyword>
<dbReference type="VEuPathDB" id="TriTrypDB:TcCL_ESM02189"/>
<sequence length="622" mass="69818">MLNLREVLLNSRQCVSIQQRMERCVLLFPFYAVSPAYSTKTGTPSEKAEEEICERGSQDAFQLIGSLNDKTVPAGLEDSFVSQVQLVRALNSSAFSTIFLATRGSTQRSDIQNEGSQLPPSHMNSEVGVSSSSRPCSVSSAAITSPPSRQQQCIVVKFIEFGKEDKKLRELANREIQCHQSCNFFSIPQFYGVYTRRLCPEAPPHPVKNPITAHVLEMEYANNGDLSQEIRLRVKNDYKLFSERNALLIFEQVLLAVDYLHEKGIIHRDIKAGNVFLCSNGLVKLGDFGLSKFTPGDVNEKRNGSFVGTASYITPEMWERKPYGGKADIFSLGVLLYEIFTLRKPFVGKDKNEVRQNILKQEPRIPSHVSPEIASIVLAMLQKEPDLRPSALDVLLLPLMRKTLASFLKSVIMDGMNDTLRRGREIGNGSVCDNFADSTRQSGEKAIVYCRLLSCEREKVLLDLSRVYRRILYKAVTLSSRASQIRLQLSKLNALTRTTSQVLIEGAILKENSGCWKLRHLCLRWATDSTDMSLQQESAHSGVIELILSLKKDSAESTRTCVSSFIDCFEVLERYAMDGAKYVFALLSRTGKTIFFQASSEEERQRWISFCLASIQHNNGLA</sequence>
<evidence type="ECO:0000256" key="6">
    <source>
        <dbReference type="SAM" id="MobiDB-lite"/>
    </source>
</evidence>
<feature type="domain" description="Protein kinase" evidence="8">
    <location>
        <begin position="84"/>
        <end position="400"/>
    </location>
</feature>
<dbReference type="PROSITE" id="PS50003">
    <property type="entry name" value="PH_DOMAIN"/>
    <property type="match status" value="1"/>
</dbReference>
<dbReference type="PANTHER" id="PTHR43671">
    <property type="entry name" value="SERINE/THREONINE-PROTEIN KINASE NEK"/>
    <property type="match status" value="1"/>
</dbReference>
<keyword evidence="4 9" id="KW-0418">Kinase</keyword>
<dbReference type="VEuPathDB" id="TriTrypDB:TcG_04813"/>
<dbReference type="InterPro" id="IPR008271">
    <property type="entry name" value="Ser/Thr_kinase_AS"/>
</dbReference>
<organism evidence="9 10">
    <name type="scientific">Trypanosoma cruzi</name>
    <dbReference type="NCBI Taxonomy" id="5693"/>
    <lineage>
        <taxon>Eukaryota</taxon>
        <taxon>Discoba</taxon>
        <taxon>Euglenozoa</taxon>
        <taxon>Kinetoplastea</taxon>
        <taxon>Metakinetoplastina</taxon>
        <taxon>Trypanosomatida</taxon>
        <taxon>Trypanosomatidae</taxon>
        <taxon>Trypanosoma</taxon>
        <taxon>Schizotrypanum</taxon>
    </lineage>
</organism>
<dbReference type="VEuPathDB" id="TriTrypDB:Tc_MARK_3677"/>
<dbReference type="PROSITE" id="PS50011">
    <property type="entry name" value="PROTEIN_KINASE_DOM"/>
    <property type="match status" value="1"/>
</dbReference>
<dbReference type="Gene3D" id="2.30.29.30">
    <property type="entry name" value="Pleckstrin-homology domain (PH domain)/Phosphotyrosine-binding domain (PTB)"/>
    <property type="match status" value="1"/>
</dbReference>
<keyword evidence="5" id="KW-0067">ATP-binding</keyword>
<dbReference type="PANTHER" id="PTHR43671:SF13">
    <property type="entry name" value="SERINE_THREONINE-PROTEIN KINASE NEK2"/>
    <property type="match status" value="1"/>
</dbReference>
<proteinExistence type="predicted"/>
<dbReference type="AlphaFoldDB" id="A0A2V2V314"/>
<dbReference type="GO" id="GO:0005524">
    <property type="term" value="F:ATP binding"/>
    <property type="evidence" value="ECO:0007669"/>
    <property type="project" value="UniProtKB-KW"/>
</dbReference>
<evidence type="ECO:0000259" key="7">
    <source>
        <dbReference type="PROSITE" id="PS50003"/>
    </source>
</evidence>
<dbReference type="SMART" id="SM00220">
    <property type="entry name" value="S_TKc"/>
    <property type="match status" value="1"/>
</dbReference>
<evidence type="ECO:0000256" key="3">
    <source>
        <dbReference type="ARBA" id="ARBA00022741"/>
    </source>
</evidence>
<evidence type="ECO:0000256" key="2">
    <source>
        <dbReference type="ARBA" id="ARBA00022679"/>
    </source>
</evidence>
<evidence type="ECO:0000256" key="1">
    <source>
        <dbReference type="ARBA" id="ARBA00012513"/>
    </source>
</evidence>
<dbReference type="VEuPathDB" id="TriTrypDB:C4B63_48g142"/>
<dbReference type="InterPro" id="IPR050660">
    <property type="entry name" value="NEK_Ser/Thr_kinase"/>
</dbReference>
<dbReference type="VEuPathDB" id="TriTrypDB:C3747_60g99"/>
<evidence type="ECO:0000256" key="4">
    <source>
        <dbReference type="ARBA" id="ARBA00022777"/>
    </source>
</evidence>
<dbReference type="VEuPathDB" id="TriTrypDB:TcBrA4_0075650"/>
<dbReference type="InterPro" id="IPR000719">
    <property type="entry name" value="Prot_kinase_dom"/>
</dbReference>
<feature type="region of interest" description="Disordered" evidence="6">
    <location>
        <begin position="109"/>
        <end position="130"/>
    </location>
</feature>
<dbReference type="Proteomes" id="UP000246121">
    <property type="component" value="Unassembled WGS sequence"/>
</dbReference>
<dbReference type="CDD" id="cd00821">
    <property type="entry name" value="PH"/>
    <property type="match status" value="1"/>
</dbReference>
<dbReference type="PROSITE" id="PS00108">
    <property type="entry name" value="PROTEIN_KINASE_ST"/>
    <property type="match status" value="1"/>
</dbReference>
<dbReference type="VEuPathDB" id="TriTrypDB:TCSYLVIO_004931"/>
<dbReference type="Gene3D" id="1.10.510.10">
    <property type="entry name" value="Transferase(Phosphotransferase) domain 1"/>
    <property type="match status" value="1"/>
</dbReference>
<dbReference type="SUPFAM" id="SSF50729">
    <property type="entry name" value="PH domain-like"/>
    <property type="match status" value="1"/>
</dbReference>
<dbReference type="Pfam" id="PF00069">
    <property type="entry name" value="Pkinase"/>
    <property type="match status" value="1"/>
</dbReference>
<feature type="compositionally biased region" description="Polar residues" evidence="6">
    <location>
        <begin position="109"/>
        <end position="119"/>
    </location>
</feature>
<dbReference type="EC" id="2.7.11.1" evidence="1"/>
<evidence type="ECO:0000313" key="9">
    <source>
        <dbReference type="EMBL" id="PWU90750.1"/>
    </source>
</evidence>
<feature type="domain" description="PH" evidence="7">
    <location>
        <begin position="501"/>
        <end position="616"/>
    </location>
</feature>
<evidence type="ECO:0000259" key="8">
    <source>
        <dbReference type="PROSITE" id="PS50011"/>
    </source>
</evidence>
<dbReference type="VEuPathDB" id="TriTrypDB:TcYC6_0071450"/>
<feature type="compositionally biased region" description="Low complexity" evidence="6">
    <location>
        <begin position="121"/>
        <end position="130"/>
    </location>
</feature>
<evidence type="ECO:0000313" key="10">
    <source>
        <dbReference type="Proteomes" id="UP000246121"/>
    </source>
</evidence>
<keyword evidence="3" id="KW-0547">Nucleotide-binding</keyword>
<dbReference type="VEuPathDB" id="TriTrypDB:ECC02_001867"/>
<dbReference type="EMBL" id="PRFA01000048">
    <property type="protein sequence ID" value="PWU90750.1"/>
    <property type="molecule type" value="Genomic_DNA"/>
</dbReference>
<dbReference type="VEuPathDB" id="TriTrypDB:TcCLB.509599.157"/>
<dbReference type="VEuPathDB" id="TriTrypDB:TCDM_03205"/>
<dbReference type="SUPFAM" id="SSF56112">
    <property type="entry name" value="Protein kinase-like (PK-like)"/>
    <property type="match status" value="1"/>
</dbReference>
<dbReference type="GO" id="GO:0004674">
    <property type="term" value="F:protein serine/threonine kinase activity"/>
    <property type="evidence" value="ECO:0007669"/>
    <property type="project" value="UniProtKB-KW"/>
</dbReference>
<protein>
    <recommendedName>
        <fullName evidence="1">non-specific serine/threonine protein kinase</fullName>
        <ecNumber evidence="1">2.7.11.1</ecNumber>
    </recommendedName>
</protein>
<reference evidence="9 10" key="1">
    <citation type="journal article" date="2018" name="Microb. Genom.">
        <title>Expanding an expanded genome: long-read sequencing of Trypanosoma cruzi.</title>
        <authorList>
            <person name="Berna L."/>
            <person name="Rodriguez M."/>
            <person name="Chiribao M.L."/>
            <person name="Parodi-Talice A."/>
            <person name="Pita S."/>
            <person name="Rijo G."/>
            <person name="Alvarez-Valin F."/>
            <person name="Robello C."/>
        </authorList>
    </citation>
    <scope>NUCLEOTIDE SEQUENCE [LARGE SCALE GENOMIC DNA]</scope>
    <source>
        <strain evidence="9 10">Dm28c</strain>
    </source>
</reference>
<dbReference type="InterPro" id="IPR011993">
    <property type="entry name" value="PH-like_dom_sf"/>
</dbReference>
<dbReference type="VEuPathDB" id="TriTrypDB:TcCLB.506327.80"/>
<dbReference type="Pfam" id="PF00169">
    <property type="entry name" value="PH"/>
    <property type="match status" value="1"/>
</dbReference>
<dbReference type="VEuPathDB" id="TriTrypDB:BCY84_10836"/>
<gene>
    <name evidence="9" type="ORF">C4B63_48g142</name>
</gene>
<dbReference type="InterPro" id="IPR001849">
    <property type="entry name" value="PH_domain"/>
</dbReference>
<comment type="caution">
    <text evidence="9">The sequence shown here is derived from an EMBL/GenBank/DDBJ whole genome shotgun (WGS) entry which is preliminary data.</text>
</comment>
<dbReference type="InterPro" id="IPR011009">
    <property type="entry name" value="Kinase-like_dom_sf"/>
</dbReference>